<reference evidence="2" key="1">
    <citation type="submission" date="2019-11" db="EMBL/GenBank/DDBJ databases">
        <authorList>
            <person name="Liu Y."/>
            <person name="Hou J."/>
            <person name="Li T.-Q."/>
            <person name="Guan C.-H."/>
            <person name="Wu X."/>
            <person name="Wu H.-Z."/>
            <person name="Ling F."/>
            <person name="Zhang R."/>
            <person name="Shi X.-G."/>
            <person name="Ren J.-P."/>
            <person name="Chen E.-F."/>
            <person name="Sun J.-M."/>
        </authorList>
    </citation>
    <scope>NUCLEOTIDE SEQUENCE</scope>
    <source>
        <strain evidence="2">Adult_tree_wgs_1</strain>
        <tissue evidence="2">Leaves</tissue>
    </source>
</reference>
<feature type="compositionally biased region" description="Polar residues" evidence="1">
    <location>
        <begin position="165"/>
        <end position="175"/>
    </location>
</feature>
<evidence type="ECO:0000256" key="1">
    <source>
        <dbReference type="SAM" id="MobiDB-lite"/>
    </source>
</evidence>
<protein>
    <recommendedName>
        <fullName evidence="4">BZIP domain-containing protein</fullName>
    </recommendedName>
</protein>
<sequence length="196" mass="22687">MAHFVISTSPIDQRPPLAAEDLSSPTPTPVVVVSVSFSFETSTRLTEAQTPFVMEPRDERDHAKSNNDIMARRLKNRERQRRYRERKRLEADMKKAPTINSSKPLLLEMHVNRIPNNFVTTVRRRRDWKKDARRAHAVKEQEVKLNYVVVAGFTSANESQLTLLPSGSEANQPMQSERRFTPGRRHWKADARNKKN</sequence>
<name>A0A834LIE1_RHOSS</name>
<dbReference type="AlphaFoldDB" id="A0A834LIE1"/>
<dbReference type="Proteomes" id="UP000626092">
    <property type="component" value="Unassembled WGS sequence"/>
</dbReference>
<accession>A0A834LIE1</accession>
<evidence type="ECO:0000313" key="3">
    <source>
        <dbReference type="Proteomes" id="UP000626092"/>
    </source>
</evidence>
<evidence type="ECO:0000313" key="2">
    <source>
        <dbReference type="EMBL" id="KAF7137466.1"/>
    </source>
</evidence>
<feature type="region of interest" description="Disordered" evidence="1">
    <location>
        <begin position="1"/>
        <end position="25"/>
    </location>
</feature>
<dbReference type="OrthoDB" id="763417at2759"/>
<proteinExistence type="predicted"/>
<evidence type="ECO:0008006" key="4">
    <source>
        <dbReference type="Google" id="ProtNLM"/>
    </source>
</evidence>
<dbReference type="EMBL" id="WJXA01000007">
    <property type="protein sequence ID" value="KAF7137466.1"/>
    <property type="molecule type" value="Genomic_DNA"/>
</dbReference>
<comment type="caution">
    <text evidence="2">The sequence shown here is derived from an EMBL/GenBank/DDBJ whole genome shotgun (WGS) entry which is preliminary data.</text>
</comment>
<feature type="compositionally biased region" description="Polar residues" evidence="1">
    <location>
        <begin position="1"/>
        <end position="11"/>
    </location>
</feature>
<gene>
    <name evidence="2" type="ORF">RHSIM_Rhsim07G0125800</name>
</gene>
<organism evidence="2 3">
    <name type="scientific">Rhododendron simsii</name>
    <name type="common">Sims's rhododendron</name>
    <dbReference type="NCBI Taxonomy" id="118357"/>
    <lineage>
        <taxon>Eukaryota</taxon>
        <taxon>Viridiplantae</taxon>
        <taxon>Streptophyta</taxon>
        <taxon>Embryophyta</taxon>
        <taxon>Tracheophyta</taxon>
        <taxon>Spermatophyta</taxon>
        <taxon>Magnoliopsida</taxon>
        <taxon>eudicotyledons</taxon>
        <taxon>Gunneridae</taxon>
        <taxon>Pentapetalae</taxon>
        <taxon>asterids</taxon>
        <taxon>Ericales</taxon>
        <taxon>Ericaceae</taxon>
        <taxon>Ericoideae</taxon>
        <taxon>Rhodoreae</taxon>
        <taxon>Rhododendron</taxon>
    </lineage>
</organism>
<keyword evidence="3" id="KW-1185">Reference proteome</keyword>
<feature type="region of interest" description="Disordered" evidence="1">
    <location>
        <begin position="165"/>
        <end position="196"/>
    </location>
</feature>